<organism evidence="1 2">
    <name type="scientific">Panicum virgatum</name>
    <name type="common">Blackwell switchgrass</name>
    <dbReference type="NCBI Taxonomy" id="38727"/>
    <lineage>
        <taxon>Eukaryota</taxon>
        <taxon>Viridiplantae</taxon>
        <taxon>Streptophyta</taxon>
        <taxon>Embryophyta</taxon>
        <taxon>Tracheophyta</taxon>
        <taxon>Spermatophyta</taxon>
        <taxon>Magnoliopsida</taxon>
        <taxon>Liliopsida</taxon>
        <taxon>Poales</taxon>
        <taxon>Poaceae</taxon>
        <taxon>PACMAD clade</taxon>
        <taxon>Panicoideae</taxon>
        <taxon>Panicodae</taxon>
        <taxon>Paniceae</taxon>
        <taxon>Panicinae</taxon>
        <taxon>Panicum</taxon>
        <taxon>Panicum sect. Hiantes</taxon>
    </lineage>
</organism>
<reference evidence="1" key="1">
    <citation type="submission" date="2020-05" db="EMBL/GenBank/DDBJ databases">
        <title>WGS assembly of Panicum virgatum.</title>
        <authorList>
            <person name="Lovell J.T."/>
            <person name="Jenkins J."/>
            <person name="Shu S."/>
            <person name="Juenger T.E."/>
            <person name="Schmutz J."/>
        </authorList>
    </citation>
    <scope>NUCLEOTIDE SEQUENCE</scope>
    <source>
        <strain evidence="1">AP13</strain>
    </source>
</reference>
<gene>
    <name evidence="1" type="ORF">PVAP13_9KG237839</name>
</gene>
<dbReference type="PANTHER" id="PTHR47165">
    <property type="entry name" value="OS03G0429900 PROTEIN"/>
    <property type="match status" value="1"/>
</dbReference>
<accession>A0A8T0NPH2</accession>
<proteinExistence type="predicted"/>
<sequence>MSMTLWGQRASNFDIEELCNINDGKPVPVLFVGCLMKTFRGQDYISGSAASKWYFNPDIPEVSAFSNRLSNERIHINHLPPPPPPNQPQQPQSMPQQEISYLADLQRIDPYDFPTNGCLCTVTIARLIADAPWWFPSCTRCGKACTVEGNTFRCYQCDCSNYKYK</sequence>
<dbReference type="CDD" id="cd04481">
    <property type="entry name" value="RPA1_DBD_B_like"/>
    <property type="match status" value="1"/>
</dbReference>
<name>A0A8T0NPH2_PANVG</name>
<dbReference type="PANTHER" id="PTHR47165:SF4">
    <property type="entry name" value="OS03G0429900 PROTEIN"/>
    <property type="match status" value="1"/>
</dbReference>
<dbReference type="Proteomes" id="UP000823388">
    <property type="component" value="Chromosome 9K"/>
</dbReference>
<dbReference type="AlphaFoldDB" id="A0A8T0NPH2"/>
<dbReference type="Gene3D" id="2.40.50.140">
    <property type="entry name" value="Nucleic acid-binding proteins"/>
    <property type="match status" value="2"/>
</dbReference>
<evidence type="ECO:0000313" key="2">
    <source>
        <dbReference type="Proteomes" id="UP000823388"/>
    </source>
</evidence>
<protein>
    <submittedName>
        <fullName evidence="1">Uncharacterized protein</fullName>
    </submittedName>
</protein>
<dbReference type="InterPro" id="IPR012340">
    <property type="entry name" value="NA-bd_OB-fold"/>
</dbReference>
<dbReference type="SUPFAM" id="SSF50249">
    <property type="entry name" value="Nucleic acid-binding proteins"/>
    <property type="match status" value="1"/>
</dbReference>
<comment type="caution">
    <text evidence="1">The sequence shown here is derived from an EMBL/GenBank/DDBJ whole genome shotgun (WGS) entry which is preliminary data.</text>
</comment>
<keyword evidence="2" id="KW-1185">Reference proteome</keyword>
<dbReference type="EMBL" id="CM029053">
    <property type="protein sequence ID" value="KAG2550139.1"/>
    <property type="molecule type" value="Genomic_DNA"/>
</dbReference>
<evidence type="ECO:0000313" key="1">
    <source>
        <dbReference type="EMBL" id="KAG2550139.1"/>
    </source>
</evidence>